<dbReference type="InterPro" id="IPR036390">
    <property type="entry name" value="WH_DNA-bd_sf"/>
</dbReference>
<dbReference type="Pfam" id="PF13545">
    <property type="entry name" value="HTH_Crp_2"/>
    <property type="match status" value="1"/>
</dbReference>
<dbReference type="InterPro" id="IPR036388">
    <property type="entry name" value="WH-like_DNA-bd_sf"/>
</dbReference>
<evidence type="ECO:0000313" key="5">
    <source>
        <dbReference type="EMBL" id="MBP0463481.1"/>
    </source>
</evidence>
<reference evidence="5 6" key="1">
    <citation type="submission" date="2021-03" db="EMBL/GenBank/DDBJ databases">
        <authorList>
            <person name="So Y."/>
        </authorList>
    </citation>
    <scope>NUCLEOTIDE SEQUENCE [LARGE SCALE GENOMIC DNA]</scope>
    <source>
        <strain evidence="5 6">PWR1</strain>
    </source>
</reference>
<dbReference type="InterPro" id="IPR018490">
    <property type="entry name" value="cNMP-bd_dom_sf"/>
</dbReference>
<evidence type="ECO:0000256" key="2">
    <source>
        <dbReference type="ARBA" id="ARBA00023125"/>
    </source>
</evidence>
<dbReference type="Proteomes" id="UP000680815">
    <property type="component" value="Unassembled WGS sequence"/>
</dbReference>
<name>A0ABS4ARM4_9PROT</name>
<dbReference type="CDD" id="cd00038">
    <property type="entry name" value="CAP_ED"/>
    <property type="match status" value="1"/>
</dbReference>
<dbReference type="PANTHER" id="PTHR24567:SF74">
    <property type="entry name" value="HTH-TYPE TRANSCRIPTIONAL REGULATOR ARCR"/>
    <property type="match status" value="1"/>
</dbReference>
<evidence type="ECO:0000259" key="4">
    <source>
        <dbReference type="PROSITE" id="PS50042"/>
    </source>
</evidence>
<dbReference type="EMBL" id="JAGIYZ010000004">
    <property type="protein sequence ID" value="MBP0463481.1"/>
    <property type="molecule type" value="Genomic_DNA"/>
</dbReference>
<keyword evidence="2" id="KW-0238">DNA-binding</keyword>
<proteinExistence type="predicted"/>
<evidence type="ECO:0000256" key="1">
    <source>
        <dbReference type="ARBA" id="ARBA00023015"/>
    </source>
</evidence>
<evidence type="ECO:0000313" key="6">
    <source>
        <dbReference type="Proteomes" id="UP000680815"/>
    </source>
</evidence>
<dbReference type="InterPro" id="IPR012318">
    <property type="entry name" value="HTH_CRP"/>
</dbReference>
<dbReference type="SUPFAM" id="SSF51206">
    <property type="entry name" value="cAMP-binding domain-like"/>
    <property type="match status" value="1"/>
</dbReference>
<evidence type="ECO:0000256" key="3">
    <source>
        <dbReference type="ARBA" id="ARBA00023163"/>
    </source>
</evidence>
<accession>A0ABS4ARM4</accession>
<dbReference type="InterPro" id="IPR050397">
    <property type="entry name" value="Env_Response_Regulators"/>
</dbReference>
<dbReference type="PANTHER" id="PTHR24567">
    <property type="entry name" value="CRP FAMILY TRANSCRIPTIONAL REGULATORY PROTEIN"/>
    <property type="match status" value="1"/>
</dbReference>
<dbReference type="Gene3D" id="2.60.120.10">
    <property type="entry name" value="Jelly Rolls"/>
    <property type="match status" value="1"/>
</dbReference>
<protein>
    <submittedName>
        <fullName evidence="5">Crp/Fnr family transcriptional regulator</fullName>
    </submittedName>
</protein>
<dbReference type="Gene3D" id="1.10.10.10">
    <property type="entry name" value="Winged helix-like DNA-binding domain superfamily/Winged helix DNA-binding domain"/>
    <property type="match status" value="1"/>
</dbReference>
<keyword evidence="6" id="KW-1185">Reference proteome</keyword>
<organism evidence="5 6">
    <name type="scientific">Roseomonas nitratireducens</name>
    <dbReference type="NCBI Taxonomy" id="2820810"/>
    <lineage>
        <taxon>Bacteria</taxon>
        <taxon>Pseudomonadati</taxon>
        <taxon>Pseudomonadota</taxon>
        <taxon>Alphaproteobacteria</taxon>
        <taxon>Acetobacterales</taxon>
        <taxon>Roseomonadaceae</taxon>
        <taxon>Roseomonas</taxon>
    </lineage>
</organism>
<keyword evidence="3" id="KW-0804">Transcription</keyword>
<dbReference type="SMART" id="SM00100">
    <property type="entry name" value="cNMP"/>
    <property type="match status" value="1"/>
</dbReference>
<dbReference type="SUPFAM" id="SSF46785">
    <property type="entry name" value="Winged helix' DNA-binding domain"/>
    <property type="match status" value="1"/>
</dbReference>
<keyword evidence="1" id="KW-0805">Transcription regulation</keyword>
<dbReference type="Pfam" id="PF00027">
    <property type="entry name" value="cNMP_binding"/>
    <property type="match status" value="1"/>
</dbReference>
<dbReference type="RefSeq" id="WP_209350871.1">
    <property type="nucleotide sequence ID" value="NZ_JAGIYZ010000004.1"/>
</dbReference>
<dbReference type="InterPro" id="IPR000595">
    <property type="entry name" value="cNMP-bd_dom"/>
</dbReference>
<feature type="domain" description="Cyclic nucleotide-binding" evidence="4">
    <location>
        <begin position="44"/>
        <end position="142"/>
    </location>
</feature>
<sequence>MAGRPAGMNAPRRAETLAVIPFFSGIAPELALRHGRRAHWLTAEAGRLILDFDDPSDDVFFVLSGSVRISVRTPGGRELILDDVPAGRFFGEMAAIDGAPRSASVIALHRSRICRLPGAAFMALMAEAPDLSRRLMQVLTSRIRETNARMLELTSLDIRHRLYAELLRRSNPAGAGGERAISPPPVQQIIALRIGARREAVSREIARLLRDGVLERTRGALVIRAPAMLERALAEAATN</sequence>
<dbReference type="InterPro" id="IPR014710">
    <property type="entry name" value="RmlC-like_jellyroll"/>
</dbReference>
<dbReference type="PROSITE" id="PS50042">
    <property type="entry name" value="CNMP_BINDING_3"/>
    <property type="match status" value="1"/>
</dbReference>
<comment type="caution">
    <text evidence="5">The sequence shown here is derived from an EMBL/GenBank/DDBJ whole genome shotgun (WGS) entry which is preliminary data.</text>
</comment>
<gene>
    <name evidence="5" type="ORF">J5Y09_06135</name>
</gene>